<dbReference type="PROSITE" id="PS50158">
    <property type="entry name" value="ZF_CCHC"/>
    <property type="match status" value="1"/>
</dbReference>
<gene>
    <name evidence="5" type="ORF">Tci_215795</name>
</gene>
<evidence type="ECO:0000256" key="1">
    <source>
        <dbReference type="PROSITE-ProRule" id="PRU00047"/>
    </source>
</evidence>
<dbReference type="PANTHER" id="PTHR11439">
    <property type="entry name" value="GAG-POL-RELATED RETROTRANSPOSON"/>
    <property type="match status" value="1"/>
</dbReference>
<proteinExistence type="predicted"/>
<organism evidence="5">
    <name type="scientific">Tanacetum cinerariifolium</name>
    <name type="common">Dalmatian daisy</name>
    <name type="synonym">Chrysanthemum cinerariifolium</name>
    <dbReference type="NCBI Taxonomy" id="118510"/>
    <lineage>
        <taxon>Eukaryota</taxon>
        <taxon>Viridiplantae</taxon>
        <taxon>Streptophyta</taxon>
        <taxon>Embryophyta</taxon>
        <taxon>Tracheophyta</taxon>
        <taxon>Spermatophyta</taxon>
        <taxon>Magnoliopsida</taxon>
        <taxon>eudicotyledons</taxon>
        <taxon>Gunneridae</taxon>
        <taxon>Pentapetalae</taxon>
        <taxon>asterids</taxon>
        <taxon>campanulids</taxon>
        <taxon>Asterales</taxon>
        <taxon>Asteraceae</taxon>
        <taxon>Asteroideae</taxon>
        <taxon>Anthemideae</taxon>
        <taxon>Anthemidinae</taxon>
        <taxon>Tanacetum</taxon>
    </lineage>
</organism>
<dbReference type="PANTHER" id="PTHR11439:SF483">
    <property type="entry name" value="PEPTIDE SYNTHASE GLIP-LIKE, PUTATIVE (AFU_ORTHOLOGUE AFUA_3G12920)-RELATED"/>
    <property type="match status" value="1"/>
</dbReference>
<keyword evidence="1" id="KW-0863">Zinc-finger</keyword>
<sequence>MDLRWQMAMLTMRERIFLTNARRKFSINGNDIIGFDKSKVACYNCHKRGHFASACRALRNPENKNRESTKRTVRMETLASSALVSCDGLGGYDWSNQAKDGTTNFALMSYSFTSSNSEVSTDLNCSSSCLENVKILKEHNEQLLKDLRTYEIQTITYKTEVRRKLELAQKQKDEIQLTVENFENSSKSLSKLLESQIVDNYKTSLGYNVVPPPYTGYFMPQKLDLSGLEEFVDEPKVNEPKVNGTRSTLDSELTRHIRLRFVFRRSYILSSEDLSFCLKKILRFASEDLAFCLQKILHFIFRRSCILSSDDLAFFLQRSCVLSLKHYVLPKPNGDALRKCILSGPYKPTTVLVQAVDATDDSSAIPEHTTVETPMNMSPENKAHFESEKEAIHLILTGIRDEIYSTVDACQTAQELWEAIERLQQDTDEEIYKQELEAHYSYMENIQEVPAVDTCTYSEPVEQVQNVVGYNVFANELQHSEKSESVSNTCLVETDDSNVIPDSPDMCDDNIQNNQSGVECDDEQCKAMLAETSKSLGESISVRDSCLVALQNKQTEFEKYKAFNDRTVDYGKLKRKLNETLGPLAQTDIEIKEEIDERKFDKAEFSNMYDMILQECVSEDVMCSYFLSSSDLDALDELQCLYLNRVKECDCLAQKLSKQTEFISKEVHIELLQHFAKVEKHSISLEIALQKYLKAQLQDKNIAISELKKLIEKGKRKSMDTKFDKPSVVRQPNAQQISKPTVLEGLSKPVTAQAVPQTARQAVSNTNVLKLGMYQIDSRSTQTRATQLSQTVTNTNPRVSTSTGVNHNTNVSRPRRKSNQLKDKVLLNNNQVKLKKTKVEVHPRIPSVSNKMKSVTACKDSLNSRTLNANVVCATCNKCLVDSNHFACVTKMLNDVHARTKKPNIIQLILFMVDSGCTKHMTCNLKLLCNFIEKFIGTVYFGNDQFASILGYGDLVQGNVTINRVYYVEGLNHNLFSIGQLCDTDLEVAFRKSTCFVRDLQGNNLPTGNYGSDLYTISLQESTSSTPLYLIAKASPTQAWLWHQSLSHLNFDYINLLSKKDIVIGSNPQDKQPTMNIQPTSAPSTPTYVHVEENNNDQEEEHLQDDEFTNPFCAPTQEVAESSSHNIEQVCENPSRPVQTRRKLTTDPKMCMFALTVSTTEPKNIREAMADSVWIEAMQEELHQFDRHQVWELVDKPFGKSVIRLKWLWKNKKVASLEAVRIFIAYAAHKSFPIYQMDVKMAFLNGPLKEEVYAAKPDRFVDPDHLEKVYRLKKALYGLKQAPRAWYNELLKFLTSKGFTKGLQIYQSPRGIFINQAKYALEILHKHGMEKGQSIDANHTGCIDSRKSTSGGIQFLGDKLVSWMSKKQNYTEMSSAEAEYVALSASCAQVITEYQLADMFTKALPEDRFKYLVRRIGMRCLTPAELEVLAKESA</sequence>
<dbReference type="CDD" id="cd09272">
    <property type="entry name" value="RNase_HI_RT_Ty1"/>
    <property type="match status" value="1"/>
</dbReference>
<dbReference type="GO" id="GO:0008270">
    <property type="term" value="F:zinc ion binding"/>
    <property type="evidence" value="ECO:0007669"/>
    <property type="project" value="UniProtKB-KW"/>
</dbReference>
<dbReference type="InterPro" id="IPR013103">
    <property type="entry name" value="RVT_2"/>
</dbReference>
<dbReference type="Gene3D" id="4.10.60.10">
    <property type="entry name" value="Zinc finger, CCHC-type"/>
    <property type="match status" value="1"/>
</dbReference>
<keyword evidence="1" id="KW-0862">Zinc</keyword>
<dbReference type="SMART" id="SM00343">
    <property type="entry name" value="ZnF_C2HC"/>
    <property type="match status" value="1"/>
</dbReference>
<dbReference type="Pfam" id="PF22936">
    <property type="entry name" value="Pol_BBD"/>
    <property type="match status" value="1"/>
</dbReference>
<comment type="caution">
    <text evidence="5">The sequence shown here is derived from an EMBL/GenBank/DDBJ whole genome shotgun (WGS) entry which is preliminary data.</text>
</comment>
<dbReference type="Pfam" id="PF13976">
    <property type="entry name" value="gag_pre-integrs"/>
    <property type="match status" value="1"/>
</dbReference>
<evidence type="ECO:0000313" key="5">
    <source>
        <dbReference type="EMBL" id="GEW43819.1"/>
    </source>
</evidence>
<dbReference type="InterPro" id="IPR036875">
    <property type="entry name" value="Znf_CCHC_sf"/>
</dbReference>
<evidence type="ECO:0000259" key="4">
    <source>
        <dbReference type="PROSITE" id="PS50158"/>
    </source>
</evidence>
<name>A0A699GV17_TANCI</name>
<dbReference type="InterPro" id="IPR025724">
    <property type="entry name" value="GAG-pre-integrase_dom"/>
</dbReference>
<keyword evidence="2" id="KW-0175">Coiled coil</keyword>
<feature type="region of interest" description="Disordered" evidence="3">
    <location>
        <begin position="794"/>
        <end position="818"/>
    </location>
</feature>
<feature type="coiled-coil region" evidence="2">
    <location>
        <begin position="133"/>
        <end position="185"/>
    </location>
</feature>
<dbReference type="SUPFAM" id="SSF57756">
    <property type="entry name" value="Retrovirus zinc finger-like domains"/>
    <property type="match status" value="1"/>
</dbReference>
<keyword evidence="1" id="KW-0479">Metal-binding</keyword>
<dbReference type="InterPro" id="IPR054722">
    <property type="entry name" value="PolX-like_BBD"/>
</dbReference>
<evidence type="ECO:0000256" key="2">
    <source>
        <dbReference type="SAM" id="Coils"/>
    </source>
</evidence>
<protein>
    <submittedName>
        <fullName evidence="5">Integrase, catalytic region, zinc finger, CCHC-type, peptidase aspartic, catalytic</fullName>
    </submittedName>
</protein>
<feature type="domain" description="CCHC-type" evidence="4">
    <location>
        <begin position="42"/>
        <end position="56"/>
    </location>
</feature>
<dbReference type="InterPro" id="IPR001878">
    <property type="entry name" value="Znf_CCHC"/>
</dbReference>
<dbReference type="GO" id="GO:0003676">
    <property type="term" value="F:nucleic acid binding"/>
    <property type="evidence" value="ECO:0007669"/>
    <property type="project" value="InterPro"/>
</dbReference>
<accession>A0A699GV17</accession>
<feature type="compositionally biased region" description="Polar residues" evidence="3">
    <location>
        <begin position="794"/>
        <end position="812"/>
    </location>
</feature>
<dbReference type="Pfam" id="PF07727">
    <property type="entry name" value="RVT_2"/>
    <property type="match status" value="1"/>
</dbReference>
<reference evidence="5" key="1">
    <citation type="journal article" date="2019" name="Sci. Rep.">
        <title>Draft genome of Tanacetum cinerariifolium, the natural source of mosquito coil.</title>
        <authorList>
            <person name="Yamashiro T."/>
            <person name="Shiraishi A."/>
            <person name="Satake H."/>
            <person name="Nakayama K."/>
        </authorList>
    </citation>
    <scope>NUCLEOTIDE SEQUENCE</scope>
</reference>
<dbReference type="EMBL" id="BKCJ010058365">
    <property type="protein sequence ID" value="GEW43819.1"/>
    <property type="molecule type" value="Genomic_DNA"/>
</dbReference>
<evidence type="ECO:0000256" key="3">
    <source>
        <dbReference type="SAM" id="MobiDB-lite"/>
    </source>
</evidence>